<dbReference type="PROSITE" id="PS51686">
    <property type="entry name" value="SAM_MT_RSMB_NOP"/>
    <property type="match status" value="1"/>
</dbReference>
<feature type="binding site" evidence="5">
    <location>
        <position position="203"/>
    </location>
    <ligand>
        <name>S-adenosyl-L-methionine</name>
        <dbReference type="ChEBI" id="CHEBI:59789"/>
    </ligand>
</feature>
<dbReference type="InterPro" id="IPR023267">
    <property type="entry name" value="RCMT"/>
</dbReference>
<dbReference type="InterPro" id="IPR001678">
    <property type="entry name" value="MeTrfase_RsmB-F_NOP2_dom"/>
</dbReference>
<protein>
    <submittedName>
        <fullName evidence="7">Nucleolar protein, putative</fullName>
    </submittedName>
</protein>
<dbReference type="EMBL" id="UIVT01000003">
    <property type="protein sequence ID" value="SVP93638.1"/>
    <property type="molecule type" value="Genomic_DNA"/>
</dbReference>
<keyword evidence="1 5" id="KW-0489">Methyltransferase</keyword>
<dbReference type="InterPro" id="IPR029063">
    <property type="entry name" value="SAM-dependent_MTases_sf"/>
</dbReference>
<evidence type="ECO:0000256" key="1">
    <source>
        <dbReference type="ARBA" id="ARBA00022603"/>
    </source>
</evidence>
<comment type="caution">
    <text evidence="5">Lacks conserved residue(s) required for the propagation of feature annotation.</text>
</comment>
<dbReference type="Pfam" id="PF01189">
    <property type="entry name" value="Methyltr_RsmB-F"/>
    <property type="match status" value="1"/>
</dbReference>
<dbReference type="GO" id="GO:0003723">
    <property type="term" value="F:RNA binding"/>
    <property type="evidence" value="ECO:0007669"/>
    <property type="project" value="UniProtKB-UniRule"/>
</dbReference>
<name>A0A3B0NCM7_THEAN</name>
<reference evidence="7" key="1">
    <citation type="submission" date="2018-07" db="EMBL/GenBank/DDBJ databases">
        <authorList>
            <person name="Quirk P.G."/>
            <person name="Krulwich T.A."/>
        </authorList>
    </citation>
    <scope>NUCLEOTIDE SEQUENCE</scope>
    <source>
        <strain evidence="7">Anand</strain>
    </source>
</reference>
<dbReference type="Gene3D" id="3.40.50.150">
    <property type="entry name" value="Vaccinia Virus protein VP39"/>
    <property type="match status" value="1"/>
</dbReference>
<evidence type="ECO:0000256" key="5">
    <source>
        <dbReference type="PROSITE-ProRule" id="PRU01023"/>
    </source>
</evidence>
<dbReference type="GO" id="GO:0008173">
    <property type="term" value="F:RNA methyltransferase activity"/>
    <property type="evidence" value="ECO:0007669"/>
    <property type="project" value="InterPro"/>
</dbReference>
<dbReference type="PANTHER" id="PTHR22807">
    <property type="entry name" value="NOP2 YEAST -RELATED NOL1/NOP2/FMU SUN DOMAIN-CONTAINING"/>
    <property type="match status" value="1"/>
</dbReference>
<comment type="similarity">
    <text evidence="5">Belongs to the class I-like SAM-binding methyltransferase superfamily. RsmB/NOP family.</text>
</comment>
<evidence type="ECO:0000313" key="8">
    <source>
        <dbReference type="EMBL" id="SVP93638.1"/>
    </source>
</evidence>
<keyword evidence="3 5" id="KW-0949">S-adenosyl-L-methionine</keyword>
<feature type="binding site" evidence="5">
    <location>
        <position position="150"/>
    </location>
    <ligand>
        <name>S-adenosyl-L-methionine</name>
        <dbReference type="ChEBI" id="CHEBI:59789"/>
    </ligand>
</feature>
<evidence type="ECO:0000256" key="4">
    <source>
        <dbReference type="ARBA" id="ARBA00022884"/>
    </source>
</evidence>
<dbReference type="SUPFAM" id="SSF53335">
    <property type="entry name" value="S-adenosyl-L-methionine-dependent methyltransferases"/>
    <property type="match status" value="1"/>
</dbReference>
<gene>
    <name evidence="8" type="ORF">TAT_000263100</name>
    <name evidence="7" type="ORF">TAV_000263400</name>
</gene>
<keyword evidence="2 5" id="KW-0808">Transferase</keyword>
<feature type="binding site" evidence="5">
    <location>
        <begin position="121"/>
        <end position="127"/>
    </location>
    <ligand>
        <name>S-adenosyl-L-methionine</name>
        <dbReference type="ChEBI" id="CHEBI:59789"/>
    </ligand>
</feature>
<feature type="active site" description="Nucleophile" evidence="5">
    <location>
        <position position="265"/>
    </location>
</feature>
<evidence type="ECO:0000313" key="7">
    <source>
        <dbReference type="EMBL" id="SVP92836.1"/>
    </source>
</evidence>
<dbReference type="InterPro" id="IPR049560">
    <property type="entry name" value="MeTrfase_RsmB-F_NOP2_cat"/>
</dbReference>
<dbReference type="GO" id="GO:0001510">
    <property type="term" value="P:RNA methylation"/>
    <property type="evidence" value="ECO:0007669"/>
    <property type="project" value="InterPro"/>
</dbReference>
<dbReference type="EMBL" id="UIVS01000003">
    <property type="protein sequence ID" value="SVP92836.1"/>
    <property type="molecule type" value="Genomic_DNA"/>
</dbReference>
<dbReference type="AlphaFoldDB" id="A0A3B0NCM7"/>
<evidence type="ECO:0000256" key="2">
    <source>
        <dbReference type="ARBA" id="ARBA00022679"/>
    </source>
</evidence>
<feature type="domain" description="SAM-dependent MTase RsmB/NOP-type" evidence="6">
    <location>
        <begin position="24"/>
        <end position="365"/>
    </location>
</feature>
<dbReference type="InterPro" id="IPR023269">
    <property type="entry name" value="RCMT_subfamily_9"/>
</dbReference>
<dbReference type="VEuPathDB" id="PiroplasmaDB:TA04885"/>
<dbReference type="PRINTS" id="PR02010">
    <property type="entry name" value="RCMT9"/>
</dbReference>
<proteinExistence type="inferred from homology"/>
<keyword evidence="4 5" id="KW-0694">RNA-binding</keyword>
<evidence type="ECO:0000256" key="3">
    <source>
        <dbReference type="ARBA" id="ARBA00022691"/>
    </source>
</evidence>
<dbReference type="PRINTS" id="PR02008">
    <property type="entry name" value="RCMTFAMILY"/>
</dbReference>
<evidence type="ECO:0000259" key="6">
    <source>
        <dbReference type="PROSITE" id="PS51686"/>
    </source>
</evidence>
<dbReference type="PANTHER" id="PTHR22807:SF16">
    <property type="entry name" value="SAM-DEPENDENT MTASE RSMB_NOP-TYPE DOMAIN-CONTAINING PROTEIN"/>
    <property type="match status" value="1"/>
</dbReference>
<sequence>MDSLIDIQNHYENKVLPYNPDLLSHKLDSWLEDLGVDVEKYKNEITDILSSRKYRYYRKVGDCNFPDDRVVLWLRDVEVYNTTGNIPPNCYGIDASSAAVVDSLRLKRLSSAKEAWVLDMCCAPGGKLLATIDASDKIRSVTKWNIIGLDSSIRRIELCKSMLKKELFDRDRIDVNFKFINSQEFSEFNGESMFEKFDRIILDVECTLEGSLRSVIRTLRFWGIKWLENNWNREYASKIIANQRELLTQAIKLVKPGGFIVYSTCSLDKEQNEHLLCDVIRQFKNIKFHPLPIHSCSCCSYNSEERQESWPAESCEHILKLKCSDEYFYSVNMNHCNNKNSPSAVRFVPLNGKTDGLFIALLFKII</sequence>
<accession>A0A3B0NCM7</accession>
<organism evidence="7">
    <name type="scientific">Theileria annulata</name>
    <dbReference type="NCBI Taxonomy" id="5874"/>
    <lineage>
        <taxon>Eukaryota</taxon>
        <taxon>Sar</taxon>
        <taxon>Alveolata</taxon>
        <taxon>Apicomplexa</taxon>
        <taxon>Aconoidasida</taxon>
        <taxon>Piroplasmida</taxon>
        <taxon>Theileriidae</taxon>
        <taxon>Theileria</taxon>
    </lineage>
</organism>